<organism evidence="7 8">
    <name type="scientific">Thiomicrorhabdus xiamenensis</name>
    <dbReference type="NCBI Taxonomy" id="2739063"/>
    <lineage>
        <taxon>Bacteria</taxon>
        <taxon>Pseudomonadati</taxon>
        <taxon>Pseudomonadota</taxon>
        <taxon>Gammaproteobacteria</taxon>
        <taxon>Thiotrichales</taxon>
        <taxon>Piscirickettsiaceae</taxon>
        <taxon>Thiomicrorhabdus</taxon>
    </lineage>
</organism>
<keyword evidence="4 6" id="KW-1133">Transmembrane helix</keyword>
<dbReference type="NCBIfam" id="NF037997">
    <property type="entry name" value="Na_Pi_symport"/>
    <property type="match status" value="1"/>
</dbReference>
<dbReference type="GO" id="GO:0005886">
    <property type="term" value="C:plasma membrane"/>
    <property type="evidence" value="ECO:0007669"/>
    <property type="project" value="UniProtKB-SubCell"/>
</dbReference>
<dbReference type="KEGG" id="txa:HQN79_06925"/>
<evidence type="ECO:0000256" key="3">
    <source>
        <dbReference type="ARBA" id="ARBA00022692"/>
    </source>
</evidence>
<dbReference type="RefSeq" id="WP_173285214.1">
    <property type="nucleotide sequence ID" value="NZ_CP054020.1"/>
</dbReference>
<evidence type="ECO:0000256" key="2">
    <source>
        <dbReference type="ARBA" id="ARBA00022475"/>
    </source>
</evidence>
<evidence type="ECO:0000313" key="7">
    <source>
        <dbReference type="EMBL" id="QKI89316.1"/>
    </source>
</evidence>
<keyword evidence="3 6" id="KW-0812">Transmembrane</keyword>
<dbReference type="GO" id="GO:0044341">
    <property type="term" value="P:sodium-dependent phosphate transport"/>
    <property type="evidence" value="ECO:0007669"/>
    <property type="project" value="InterPro"/>
</dbReference>
<dbReference type="Pfam" id="PF02690">
    <property type="entry name" value="Na_Pi_cotrans"/>
    <property type="match status" value="2"/>
</dbReference>
<reference evidence="7 8" key="1">
    <citation type="submission" date="2020-05" db="EMBL/GenBank/DDBJ databases">
        <title>Thiomicrorhabdus sediminis sp.nov. and Thiomicrorhabdus xiamenensis sp.nov., novel sulfur-oxidizing bacteria isolated from coastal sediment.</title>
        <authorList>
            <person name="Liu X."/>
        </authorList>
    </citation>
    <scope>NUCLEOTIDE SEQUENCE [LARGE SCALE GENOMIC DNA]</scope>
    <source>
        <strain evidence="7 8">G2</strain>
    </source>
</reference>
<keyword evidence="5 6" id="KW-0472">Membrane</keyword>
<dbReference type="InterPro" id="IPR003841">
    <property type="entry name" value="Na/Pi_transpt"/>
</dbReference>
<feature type="transmembrane region" description="Helical" evidence="6">
    <location>
        <begin position="111"/>
        <end position="131"/>
    </location>
</feature>
<dbReference type="AlphaFoldDB" id="A0A7D4P4K2"/>
<keyword evidence="2" id="KW-1003">Cell membrane</keyword>
<name>A0A7D4P4K2_9GAMM</name>
<evidence type="ECO:0000256" key="6">
    <source>
        <dbReference type="SAM" id="Phobius"/>
    </source>
</evidence>
<gene>
    <name evidence="7" type="ORF">HQN79_06925</name>
</gene>
<dbReference type="PANTHER" id="PTHR10010:SF46">
    <property type="entry name" value="SODIUM-DEPENDENT PHOSPHATE TRANSPORT PROTEIN 2B"/>
    <property type="match status" value="1"/>
</dbReference>
<dbReference type="Proteomes" id="UP000504724">
    <property type="component" value="Chromosome"/>
</dbReference>
<dbReference type="EMBL" id="CP054020">
    <property type="protein sequence ID" value="QKI89316.1"/>
    <property type="molecule type" value="Genomic_DNA"/>
</dbReference>
<evidence type="ECO:0000256" key="4">
    <source>
        <dbReference type="ARBA" id="ARBA00022989"/>
    </source>
</evidence>
<dbReference type="GO" id="GO:0005436">
    <property type="term" value="F:sodium:phosphate symporter activity"/>
    <property type="evidence" value="ECO:0007669"/>
    <property type="project" value="InterPro"/>
</dbReference>
<keyword evidence="8" id="KW-1185">Reference proteome</keyword>
<protein>
    <submittedName>
        <fullName evidence="7">Na/Pi cotransporter family protein</fullName>
    </submittedName>
</protein>
<feature type="transmembrane region" description="Helical" evidence="6">
    <location>
        <begin position="52"/>
        <end position="80"/>
    </location>
</feature>
<evidence type="ECO:0000313" key="8">
    <source>
        <dbReference type="Proteomes" id="UP000504724"/>
    </source>
</evidence>
<dbReference type="PANTHER" id="PTHR10010">
    <property type="entry name" value="SOLUTE CARRIER FAMILY 34 SODIUM PHOSPHATE , MEMBER 2-RELATED"/>
    <property type="match status" value="1"/>
</dbReference>
<accession>A0A7D4P4K2</accession>
<feature type="transmembrane region" description="Helical" evidence="6">
    <location>
        <begin position="251"/>
        <end position="274"/>
    </location>
</feature>
<feature type="transmembrane region" description="Helical" evidence="6">
    <location>
        <begin position="138"/>
        <end position="159"/>
    </location>
</feature>
<proteinExistence type="predicted"/>
<feature type="transmembrane region" description="Helical" evidence="6">
    <location>
        <begin position="286"/>
        <end position="307"/>
    </location>
</feature>
<comment type="subcellular location">
    <subcellularLocation>
        <location evidence="1">Cell membrane</location>
        <topology evidence="1">Multi-pass membrane protein</topology>
    </subcellularLocation>
</comment>
<sequence>MIQEAHNLLLAGGGLGIFLLGMVIMTDSLKKLAGDKIRSALLRFTRTPTTGAITGAISTAIVQSSSATTLAAIGFVGAGLMSFSNSLGIIFGANIGTTITGWMVALLGFKFSIASIASLILLGGTLLYLFGSHKLKHAGMAIAGFALLFIGIDTMQHAMSGLVEFVDFSNLPANNLSGILQLLLIGLLFTAITQSSSAGVALTLTALFSGLLAFEQAIALVIGMDIGTTVKSLVAVIGGTTGAKRTGLSHVVYNLLTAVLALFLIIPYVSLWEWFSPDALYENAEIAVVGFHTLFNLLGVILILPFTKQFARLIIRMFPQDNIYIDTFDPQLLNSPDLALNAVQQSLLMLSEELIDELKLIVSDPTSKRDPSKLQQLQQNLDQTQYYLDEIHLSHSDHHQWQRLVEMIHILDHLQRLHERCEEESDRAEASKQFPTLHQSAQRMAEDIQNFQYALARKEWQQNVVLTEALSRFMNQDAETYRHEMVERMGQGEINADQCWDSLEAIRWMQRVSHHLARLSLHLQQMVLQTGK</sequence>
<feature type="transmembrane region" description="Helical" evidence="6">
    <location>
        <begin position="179"/>
        <end position="208"/>
    </location>
</feature>
<evidence type="ECO:0000256" key="5">
    <source>
        <dbReference type="ARBA" id="ARBA00023136"/>
    </source>
</evidence>
<evidence type="ECO:0000256" key="1">
    <source>
        <dbReference type="ARBA" id="ARBA00004651"/>
    </source>
</evidence>
<feature type="transmembrane region" description="Helical" evidence="6">
    <location>
        <begin position="7"/>
        <end position="25"/>
    </location>
</feature>